<dbReference type="SFLD" id="SFLDS00003">
    <property type="entry name" value="Haloacid_Dehalogenase"/>
    <property type="match status" value="1"/>
</dbReference>
<dbReference type="PANTHER" id="PTHR46649">
    <property type="match status" value="1"/>
</dbReference>
<dbReference type="InterPro" id="IPR006439">
    <property type="entry name" value="HAD-SF_hydro_IA"/>
</dbReference>
<dbReference type="RefSeq" id="WP_154075058.1">
    <property type="nucleotide sequence ID" value="NZ_CP045929.1"/>
</dbReference>
<dbReference type="EMBL" id="CP045929">
    <property type="protein sequence ID" value="QGK68449.1"/>
    <property type="molecule type" value="Genomic_DNA"/>
</dbReference>
<gene>
    <name evidence="1" type="ORF">GIY23_01765</name>
</gene>
<dbReference type="PRINTS" id="PR00413">
    <property type="entry name" value="HADHALOGNASE"/>
</dbReference>
<dbReference type="GO" id="GO:0016787">
    <property type="term" value="F:hydrolase activity"/>
    <property type="evidence" value="ECO:0007669"/>
    <property type="project" value="UniProtKB-KW"/>
</dbReference>
<dbReference type="Pfam" id="PF00702">
    <property type="entry name" value="Hydrolase"/>
    <property type="match status" value="1"/>
</dbReference>
<dbReference type="NCBIfam" id="TIGR01549">
    <property type="entry name" value="HAD-SF-IA-v1"/>
    <property type="match status" value="1"/>
</dbReference>
<organism evidence="1 2">
    <name type="scientific">Allosaccharopolyspora coralli</name>
    <dbReference type="NCBI Taxonomy" id="2665642"/>
    <lineage>
        <taxon>Bacteria</taxon>
        <taxon>Bacillati</taxon>
        <taxon>Actinomycetota</taxon>
        <taxon>Actinomycetes</taxon>
        <taxon>Pseudonocardiales</taxon>
        <taxon>Pseudonocardiaceae</taxon>
        <taxon>Allosaccharopolyspora</taxon>
    </lineage>
</organism>
<dbReference type="AlphaFoldDB" id="A0A5Q3QA12"/>
<protein>
    <submittedName>
        <fullName evidence="1">HAD-IA family hydrolase</fullName>
    </submittedName>
</protein>
<evidence type="ECO:0000313" key="2">
    <source>
        <dbReference type="Proteomes" id="UP000371041"/>
    </source>
</evidence>
<sequence length="227" mass="25006">MTVRAVVFDFSGTLFRLEHEQAWFDGIHDEHGQPFDAEGREALLRRMVAPVREDVDVPEDVLDAWERRDLDPELHRKAYVGLLTRAGLTAEQAATFYGRLSDPLAWTPYPDAAEVLYRLHAQGTKTAVLSNIGYDIRPAFANLGVLDQLDEVFMSYVEGLVKPDAQLFRRVCSRLGVAPSETVMVGDSVEADGGAAEVGCRVVIVDPLPVAERKEALITALETAGVL</sequence>
<dbReference type="Proteomes" id="UP000371041">
    <property type="component" value="Chromosome"/>
</dbReference>
<keyword evidence="2" id="KW-1185">Reference proteome</keyword>
<name>A0A5Q3QA12_9PSEU</name>
<dbReference type="SFLD" id="SFLDG01129">
    <property type="entry name" value="C1.5:_HAD__Beta-PGM__Phosphata"/>
    <property type="match status" value="1"/>
</dbReference>
<dbReference type="KEGG" id="sace:GIY23_01765"/>
<reference evidence="2" key="1">
    <citation type="submission" date="2019-11" db="EMBL/GenBank/DDBJ databases">
        <title>The complete genome sequence of Saccharopolyspora sp. E2A.</title>
        <authorList>
            <person name="Zhang G."/>
        </authorList>
    </citation>
    <scope>NUCLEOTIDE SEQUENCE [LARGE SCALE GENOMIC DNA]</scope>
    <source>
        <strain evidence="2">E2A</strain>
    </source>
</reference>
<dbReference type="NCBIfam" id="TIGR01509">
    <property type="entry name" value="HAD-SF-IA-v3"/>
    <property type="match status" value="1"/>
</dbReference>
<dbReference type="InterPro" id="IPR036412">
    <property type="entry name" value="HAD-like_sf"/>
</dbReference>
<dbReference type="PANTHER" id="PTHR46649:SF4">
    <property type="entry name" value="HALOACID DEHALOGENASE-LIKE HYDROLASE (HAD) SUPERFAMILY PROTEIN"/>
    <property type="match status" value="1"/>
</dbReference>
<accession>A0A5Q3QA12</accession>
<evidence type="ECO:0000313" key="1">
    <source>
        <dbReference type="EMBL" id="QGK68449.1"/>
    </source>
</evidence>
<dbReference type="Gene3D" id="3.40.50.1000">
    <property type="entry name" value="HAD superfamily/HAD-like"/>
    <property type="match status" value="1"/>
</dbReference>
<keyword evidence="1" id="KW-0378">Hydrolase</keyword>
<proteinExistence type="predicted"/>
<dbReference type="InterPro" id="IPR023214">
    <property type="entry name" value="HAD_sf"/>
</dbReference>
<dbReference type="SUPFAM" id="SSF56784">
    <property type="entry name" value="HAD-like"/>
    <property type="match status" value="1"/>
</dbReference>